<comment type="caution">
    <text evidence="6">The sequence shown here is derived from an EMBL/GenBank/DDBJ whole genome shotgun (WGS) entry which is preliminary data.</text>
</comment>
<evidence type="ECO:0000256" key="1">
    <source>
        <dbReference type="ARBA" id="ARBA00023015"/>
    </source>
</evidence>
<feature type="domain" description="Myb-like" evidence="5">
    <location>
        <begin position="25"/>
        <end position="72"/>
    </location>
</feature>
<evidence type="ECO:0000259" key="5">
    <source>
        <dbReference type="Pfam" id="PF00249"/>
    </source>
</evidence>
<dbReference type="SUPFAM" id="SSF46689">
    <property type="entry name" value="Homeodomain-like"/>
    <property type="match status" value="1"/>
</dbReference>
<organism evidence="6 7">
    <name type="scientific">Dendrobium thyrsiflorum</name>
    <name type="common">Pinecone-like raceme dendrobium</name>
    <name type="synonym">Orchid</name>
    <dbReference type="NCBI Taxonomy" id="117978"/>
    <lineage>
        <taxon>Eukaryota</taxon>
        <taxon>Viridiplantae</taxon>
        <taxon>Streptophyta</taxon>
        <taxon>Embryophyta</taxon>
        <taxon>Tracheophyta</taxon>
        <taxon>Spermatophyta</taxon>
        <taxon>Magnoliopsida</taxon>
        <taxon>Liliopsida</taxon>
        <taxon>Asparagales</taxon>
        <taxon>Orchidaceae</taxon>
        <taxon>Epidendroideae</taxon>
        <taxon>Malaxideae</taxon>
        <taxon>Dendrobiinae</taxon>
        <taxon>Dendrobium</taxon>
    </lineage>
</organism>
<dbReference type="InterPro" id="IPR006447">
    <property type="entry name" value="Myb_dom_plants"/>
</dbReference>
<feature type="region of interest" description="Disordered" evidence="4">
    <location>
        <begin position="1"/>
        <end position="20"/>
    </location>
</feature>
<dbReference type="InterPro" id="IPR046955">
    <property type="entry name" value="PHR1-like"/>
</dbReference>
<keyword evidence="3" id="KW-0539">Nucleus</keyword>
<dbReference type="InterPro" id="IPR009057">
    <property type="entry name" value="Homeodomain-like_sf"/>
</dbReference>
<proteinExistence type="predicted"/>
<dbReference type="PANTHER" id="PTHR31314:SF113">
    <property type="entry name" value="MYB FAMILY TRANSCRIPTION FACTOR MPH1"/>
    <property type="match status" value="1"/>
</dbReference>
<sequence length="147" mass="17178">MENIYEKRRRRRRRQYKRSENPRIRWSSQLHLCFVDAVNSLGGQTKATPKRILELMGVKDLNISHVKSHLQQQWGEIDCELTLSSSDNKVRRESKEVGEWSSSHEHDECEKSPMSLNKRMFGVISNKSLVQENEANLELTISSIYCS</sequence>
<keyword evidence="1" id="KW-0805">Transcription regulation</keyword>
<feature type="compositionally biased region" description="Basic residues" evidence="4">
    <location>
        <begin position="7"/>
        <end position="16"/>
    </location>
</feature>
<dbReference type="PANTHER" id="PTHR31314">
    <property type="entry name" value="MYB FAMILY TRANSCRIPTION FACTOR PHL7-LIKE"/>
    <property type="match status" value="1"/>
</dbReference>
<dbReference type="Gene3D" id="1.10.10.60">
    <property type="entry name" value="Homeodomain-like"/>
    <property type="match status" value="1"/>
</dbReference>
<name>A0ABD0UGA9_DENTH</name>
<dbReference type="NCBIfam" id="TIGR01557">
    <property type="entry name" value="myb_SHAQKYF"/>
    <property type="match status" value="1"/>
</dbReference>
<evidence type="ECO:0000256" key="4">
    <source>
        <dbReference type="SAM" id="MobiDB-lite"/>
    </source>
</evidence>
<evidence type="ECO:0000313" key="7">
    <source>
        <dbReference type="Proteomes" id="UP001552299"/>
    </source>
</evidence>
<keyword evidence="7" id="KW-1185">Reference proteome</keyword>
<dbReference type="InterPro" id="IPR001005">
    <property type="entry name" value="SANT/Myb"/>
</dbReference>
<accession>A0ABD0UGA9</accession>
<protein>
    <recommendedName>
        <fullName evidence="5">Myb-like domain-containing protein</fullName>
    </recommendedName>
</protein>
<gene>
    <name evidence="6" type="ORF">M5K25_020282</name>
</gene>
<evidence type="ECO:0000256" key="2">
    <source>
        <dbReference type="ARBA" id="ARBA00023163"/>
    </source>
</evidence>
<evidence type="ECO:0000313" key="6">
    <source>
        <dbReference type="EMBL" id="KAL0909412.1"/>
    </source>
</evidence>
<dbReference type="Proteomes" id="UP001552299">
    <property type="component" value="Unassembled WGS sequence"/>
</dbReference>
<dbReference type="EMBL" id="JANQDX010000016">
    <property type="protein sequence ID" value="KAL0909412.1"/>
    <property type="molecule type" value="Genomic_DNA"/>
</dbReference>
<dbReference type="AlphaFoldDB" id="A0ABD0UGA9"/>
<keyword evidence="2" id="KW-0804">Transcription</keyword>
<reference evidence="6 7" key="1">
    <citation type="journal article" date="2024" name="Plant Biotechnol. J.">
        <title>Dendrobium thyrsiflorum genome and its molecular insights into genes involved in important horticultural traits.</title>
        <authorList>
            <person name="Chen B."/>
            <person name="Wang J.Y."/>
            <person name="Zheng P.J."/>
            <person name="Li K.L."/>
            <person name="Liang Y.M."/>
            <person name="Chen X.F."/>
            <person name="Zhang C."/>
            <person name="Zhao X."/>
            <person name="He X."/>
            <person name="Zhang G.Q."/>
            <person name="Liu Z.J."/>
            <person name="Xu Q."/>
        </authorList>
    </citation>
    <scope>NUCLEOTIDE SEQUENCE [LARGE SCALE GENOMIC DNA]</scope>
    <source>
        <strain evidence="6">GZMU011</strain>
    </source>
</reference>
<dbReference type="Pfam" id="PF00249">
    <property type="entry name" value="Myb_DNA-binding"/>
    <property type="match status" value="1"/>
</dbReference>
<evidence type="ECO:0000256" key="3">
    <source>
        <dbReference type="ARBA" id="ARBA00023242"/>
    </source>
</evidence>